<keyword evidence="1" id="KW-0830">Ubiquinone</keyword>
<proteinExistence type="predicted"/>
<dbReference type="OrthoDB" id="4079124at2759"/>
<dbReference type="Proteomes" id="UP000094285">
    <property type="component" value="Unassembled WGS sequence"/>
</dbReference>
<keyword evidence="2" id="KW-1185">Reference proteome</keyword>
<dbReference type="Pfam" id="PF05676">
    <property type="entry name" value="NDUF_B7"/>
    <property type="match status" value="1"/>
</dbReference>
<evidence type="ECO:0000313" key="2">
    <source>
        <dbReference type="Proteomes" id="UP000094285"/>
    </source>
</evidence>
<dbReference type="AlphaFoldDB" id="A0A1E4SGA3"/>
<gene>
    <name evidence="1" type="ORF">CANTADRAFT_53426</name>
</gene>
<sequence length="77" mass="9018">MTAHSEAYEYPPIPSQQELDTHDVPFFHRDKCAAHLINYYKCLDKGTSFCSATKDEFYKCQYIALKERLESHKKATQ</sequence>
<dbReference type="GO" id="GO:0005739">
    <property type="term" value="C:mitochondrion"/>
    <property type="evidence" value="ECO:0007669"/>
    <property type="project" value="InterPro"/>
</dbReference>
<dbReference type="RefSeq" id="XP_020063666.1">
    <property type="nucleotide sequence ID" value="XM_020210203.1"/>
</dbReference>
<organism evidence="1 2">
    <name type="scientific">Suhomyces tanzawaensis NRRL Y-17324</name>
    <dbReference type="NCBI Taxonomy" id="984487"/>
    <lineage>
        <taxon>Eukaryota</taxon>
        <taxon>Fungi</taxon>
        <taxon>Dikarya</taxon>
        <taxon>Ascomycota</taxon>
        <taxon>Saccharomycotina</taxon>
        <taxon>Pichiomycetes</taxon>
        <taxon>Debaryomycetaceae</taxon>
        <taxon>Suhomyces</taxon>
    </lineage>
</organism>
<dbReference type="GeneID" id="30984339"/>
<protein>
    <submittedName>
        <fullName evidence="1">Putative nadh-ubiquinone oxidoreductase b18-like subunit</fullName>
    </submittedName>
</protein>
<reference evidence="2" key="1">
    <citation type="submission" date="2016-05" db="EMBL/GenBank/DDBJ databases">
        <title>Comparative genomics of biotechnologically important yeasts.</title>
        <authorList>
            <consortium name="DOE Joint Genome Institute"/>
            <person name="Riley R."/>
            <person name="Haridas S."/>
            <person name="Wolfe K.H."/>
            <person name="Lopes M.R."/>
            <person name="Hittinger C.T."/>
            <person name="Goker M."/>
            <person name="Salamov A."/>
            <person name="Wisecaver J."/>
            <person name="Long T.M."/>
            <person name="Aerts A.L."/>
            <person name="Barry K."/>
            <person name="Choi C."/>
            <person name="Clum A."/>
            <person name="Coughlan A.Y."/>
            <person name="Deshpande S."/>
            <person name="Douglass A.P."/>
            <person name="Hanson S.J."/>
            <person name="Klenk H.-P."/>
            <person name="Labutti K."/>
            <person name="Lapidus A."/>
            <person name="Lindquist E."/>
            <person name="Lipzen A."/>
            <person name="Meier-Kolthoff J.P."/>
            <person name="Ohm R.A."/>
            <person name="Otillar R.P."/>
            <person name="Pangilinan J."/>
            <person name="Peng Y."/>
            <person name="Rokas A."/>
            <person name="Rosa C.A."/>
            <person name="Scheuner C."/>
            <person name="Sibirny A.A."/>
            <person name="Slot J.C."/>
            <person name="Stielow J.B."/>
            <person name="Sun H."/>
            <person name="Kurtzman C.P."/>
            <person name="Blackwell M."/>
            <person name="Grigoriev I.V."/>
            <person name="Jeffries T.W."/>
        </authorList>
    </citation>
    <scope>NUCLEOTIDE SEQUENCE [LARGE SCALE GENOMIC DNA]</scope>
    <source>
        <strain evidence="2">NRRL Y-17324</strain>
    </source>
</reference>
<name>A0A1E4SGA3_9ASCO</name>
<dbReference type="EMBL" id="KV453913">
    <property type="protein sequence ID" value="ODV78544.1"/>
    <property type="molecule type" value="Genomic_DNA"/>
</dbReference>
<dbReference type="InterPro" id="IPR008698">
    <property type="entry name" value="NDUB7"/>
</dbReference>
<accession>A0A1E4SGA3</accession>
<evidence type="ECO:0000313" key="1">
    <source>
        <dbReference type="EMBL" id="ODV78544.1"/>
    </source>
</evidence>